<evidence type="ECO:0000313" key="3">
    <source>
        <dbReference type="Proteomes" id="UP000323300"/>
    </source>
</evidence>
<evidence type="ECO:0000313" key="2">
    <source>
        <dbReference type="EMBL" id="SFL13549.1"/>
    </source>
</evidence>
<protein>
    <submittedName>
        <fullName evidence="2">GcrA cell cycle regulator</fullName>
    </submittedName>
</protein>
<sequence>MTTLRLRLIPLRELRLDECKYPAKDAPTAIGGYLFCGRPVKSGEIYCRKHKAICQQGRIASPARGIPYNRSGRKQLYSRPDLSE</sequence>
<evidence type="ECO:0000256" key="1">
    <source>
        <dbReference type="SAM" id="MobiDB-lite"/>
    </source>
</evidence>
<keyword evidence="3" id="KW-1185">Reference proteome</keyword>
<proteinExistence type="predicted"/>
<reference evidence="2 3" key="1">
    <citation type="submission" date="2016-10" db="EMBL/GenBank/DDBJ databases">
        <authorList>
            <person name="Varghese N."/>
            <person name="Submissions S."/>
        </authorList>
    </citation>
    <scope>NUCLEOTIDE SEQUENCE [LARGE SCALE GENOMIC DNA]</scope>
    <source>
        <strain evidence="2 3">DSM 21822</strain>
    </source>
</reference>
<accession>A0A1I4F7Q3</accession>
<dbReference type="EMBL" id="FOSL01000038">
    <property type="protein sequence ID" value="SFL13549.1"/>
    <property type="molecule type" value="Genomic_DNA"/>
</dbReference>
<dbReference type="Proteomes" id="UP000323300">
    <property type="component" value="Unassembled WGS sequence"/>
</dbReference>
<dbReference type="AlphaFoldDB" id="A0A1I4F7Q3"/>
<dbReference type="RefSeq" id="WP_149764029.1">
    <property type="nucleotide sequence ID" value="NZ_BSPE01000004.1"/>
</dbReference>
<organism evidence="2 3">
    <name type="scientific">Neomesorhizobium albiziae</name>
    <dbReference type="NCBI Taxonomy" id="335020"/>
    <lineage>
        <taxon>Bacteria</taxon>
        <taxon>Pseudomonadati</taxon>
        <taxon>Pseudomonadota</taxon>
        <taxon>Alphaproteobacteria</taxon>
        <taxon>Hyphomicrobiales</taxon>
        <taxon>Phyllobacteriaceae</taxon>
        <taxon>Neomesorhizobium</taxon>
    </lineage>
</organism>
<feature type="region of interest" description="Disordered" evidence="1">
    <location>
        <begin position="65"/>
        <end position="84"/>
    </location>
</feature>
<gene>
    <name evidence="2" type="ORF">SAMN04488498_13820</name>
</gene>
<name>A0A1I4F7Q3_9HYPH</name>